<evidence type="ECO:0000313" key="1">
    <source>
        <dbReference type="EMBL" id="CAH2091546.1"/>
    </source>
</evidence>
<dbReference type="Proteomes" id="UP001153954">
    <property type="component" value="Unassembled WGS sequence"/>
</dbReference>
<dbReference type="EMBL" id="CAKOGL010000010">
    <property type="protein sequence ID" value="CAH2091546.1"/>
    <property type="molecule type" value="Genomic_DNA"/>
</dbReference>
<organism evidence="1 2">
    <name type="scientific">Euphydryas editha</name>
    <name type="common">Edith's checkerspot</name>
    <dbReference type="NCBI Taxonomy" id="104508"/>
    <lineage>
        <taxon>Eukaryota</taxon>
        <taxon>Metazoa</taxon>
        <taxon>Ecdysozoa</taxon>
        <taxon>Arthropoda</taxon>
        <taxon>Hexapoda</taxon>
        <taxon>Insecta</taxon>
        <taxon>Pterygota</taxon>
        <taxon>Neoptera</taxon>
        <taxon>Endopterygota</taxon>
        <taxon>Lepidoptera</taxon>
        <taxon>Glossata</taxon>
        <taxon>Ditrysia</taxon>
        <taxon>Papilionoidea</taxon>
        <taxon>Nymphalidae</taxon>
        <taxon>Nymphalinae</taxon>
        <taxon>Euphydryas</taxon>
    </lineage>
</organism>
<gene>
    <name evidence="1" type="ORF">EEDITHA_LOCUS7404</name>
</gene>
<protein>
    <submittedName>
        <fullName evidence="1">Uncharacterized protein</fullName>
    </submittedName>
</protein>
<dbReference type="AlphaFoldDB" id="A0AAU9TWM4"/>
<proteinExistence type="predicted"/>
<evidence type="ECO:0000313" key="2">
    <source>
        <dbReference type="Proteomes" id="UP001153954"/>
    </source>
</evidence>
<reference evidence="1" key="1">
    <citation type="submission" date="2022-03" db="EMBL/GenBank/DDBJ databases">
        <authorList>
            <person name="Tunstrom K."/>
        </authorList>
    </citation>
    <scope>NUCLEOTIDE SEQUENCE</scope>
</reference>
<name>A0AAU9TWM4_EUPED</name>
<keyword evidence="2" id="KW-1185">Reference proteome</keyword>
<comment type="caution">
    <text evidence="1">The sequence shown here is derived from an EMBL/GenBank/DDBJ whole genome shotgun (WGS) entry which is preliminary data.</text>
</comment>
<sequence>MAFCDRTGHEQWEYVDMLLMPSCVVSHFHRVTSVAQPWTVLAIVPLASQLAYEAFHLMKTYDKEQQQSSESTEILRVKRRVWTQHGTQIKRRASRGTVRTCEALFGLVRPCAALYGLVRPCTALCGLVRHARGNVDILLRMHYGVFS</sequence>
<accession>A0AAU9TWM4</accession>